<name>A0A069AAA3_CLODI</name>
<keyword evidence="4 8" id="KW-0812">Transmembrane</keyword>
<evidence type="ECO:0000256" key="5">
    <source>
        <dbReference type="ARBA" id="ARBA00022801"/>
    </source>
</evidence>
<dbReference type="EMBL" id="LK932372">
    <property type="protein sequence ID" value="CDS85031.1"/>
    <property type="molecule type" value="Genomic_DNA"/>
</dbReference>
<accession>A0A069AAA3</accession>
<evidence type="ECO:0000256" key="2">
    <source>
        <dbReference type="ARBA" id="ARBA00022654"/>
    </source>
</evidence>
<feature type="transmembrane region" description="Helical" evidence="8">
    <location>
        <begin position="34"/>
        <end position="61"/>
    </location>
</feature>
<keyword evidence="1" id="KW-1003">Cell membrane</keyword>
<organism evidence="9">
    <name type="scientific">Clostridioides difficile</name>
    <name type="common">Peptoclostridium difficile</name>
    <dbReference type="NCBI Taxonomy" id="1496"/>
    <lineage>
        <taxon>Bacteria</taxon>
        <taxon>Bacillati</taxon>
        <taxon>Bacillota</taxon>
        <taxon>Clostridia</taxon>
        <taxon>Peptostreptococcales</taxon>
        <taxon>Peptostreptococcaceae</taxon>
        <taxon>Clostridioides</taxon>
    </lineage>
</organism>
<evidence type="ECO:0000313" key="10">
    <source>
        <dbReference type="EMBL" id="CDS89551.1"/>
    </source>
</evidence>
<dbReference type="InterPro" id="IPR006741">
    <property type="entry name" value="AgrB"/>
</dbReference>
<dbReference type="Pfam" id="PF04647">
    <property type="entry name" value="AgrB"/>
    <property type="match status" value="1"/>
</dbReference>
<dbReference type="AlphaFoldDB" id="A0A069AAA3"/>
<evidence type="ECO:0000256" key="6">
    <source>
        <dbReference type="ARBA" id="ARBA00022989"/>
    </source>
</evidence>
<dbReference type="SMART" id="SM00793">
    <property type="entry name" value="AgrB"/>
    <property type="match status" value="1"/>
</dbReference>
<feature type="transmembrane region" description="Helical" evidence="8">
    <location>
        <begin position="106"/>
        <end position="124"/>
    </location>
</feature>
<keyword evidence="5" id="KW-0378">Hydrolase</keyword>
<dbReference type="EMBL" id="LK932529">
    <property type="protein sequence ID" value="CDS89551.1"/>
    <property type="molecule type" value="Genomic_DNA"/>
</dbReference>
<evidence type="ECO:0000256" key="8">
    <source>
        <dbReference type="SAM" id="Phobius"/>
    </source>
</evidence>
<feature type="transmembrane region" description="Helical" evidence="8">
    <location>
        <begin position="169"/>
        <end position="187"/>
    </location>
</feature>
<dbReference type="GO" id="GO:0008233">
    <property type="term" value="F:peptidase activity"/>
    <property type="evidence" value="ECO:0007669"/>
    <property type="project" value="UniProtKB-KW"/>
</dbReference>
<evidence type="ECO:0000256" key="4">
    <source>
        <dbReference type="ARBA" id="ARBA00022692"/>
    </source>
</evidence>
<evidence type="ECO:0000256" key="1">
    <source>
        <dbReference type="ARBA" id="ARBA00022475"/>
    </source>
</evidence>
<keyword evidence="2" id="KW-0673">Quorum sensing</keyword>
<gene>
    <name evidence="11" type="ORF">BN1095_640105</name>
    <name evidence="10" type="ORF">BN1096_740158</name>
    <name evidence="9" type="ORF">BN1097_360031</name>
</gene>
<evidence type="ECO:0000313" key="11">
    <source>
        <dbReference type="EMBL" id="CDT69661.1"/>
    </source>
</evidence>
<evidence type="ECO:0000256" key="7">
    <source>
        <dbReference type="ARBA" id="ARBA00023136"/>
    </source>
</evidence>
<evidence type="ECO:0000256" key="3">
    <source>
        <dbReference type="ARBA" id="ARBA00022670"/>
    </source>
</evidence>
<protein>
    <submittedName>
        <fullName evidence="10">Accessory gene regulator</fullName>
    </submittedName>
    <submittedName>
        <fullName evidence="9">Accessory protein regulator protein B</fullName>
    </submittedName>
</protein>
<proteinExistence type="predicted"/>
<dbReference type="EMBL" id="LK933338">
    <property type="protein sequence ID" value="CDT69661.1"/>
    <property type="molecule type" value="Genomic_DNA"/>
</dbReference>
<reference evidence="9" key="1">
    <citation type="submission" date="2014-07" db="EMBL/GenBank/DDBJ databases">
        <authorList>
            <person name="Monot Marc"/>
        </authorList>
    </citation>
    <scope>NUCLEOTIDE SEQUENCE</scope>
    <source>
        <strain evidence="11">7032989</strain>
        <strain evidence="9">7032994</strain>
    </source>
</reference>
<keyword evidence="6 8" id="KW-1133">Transmembrane helix</keyword>
<keyword evidence="7 8" id="KW-0472">Membrane</keyword>
<dbReference type="GO" id="GO:0009372">
    <property type="term" value="P:quorum sensing"/>
    <property type="evidence" value="ECO:0007669"/>
    <property type="project" value="UniProtKB-KW"/>
</dbReference>
<keyword evidence="3" id="KW-0645">Protease</keyword>
<dbReference type="RefSeq" id="WP_021367326.1">
    <property type="nucleotide sequence ID" value="NZ_BBYB01000076.1"/>
</dbReference>
<feature type="transmembrane region" description="Helical" evidence="8">
    <location>
        <begin position="82"/>
        <end position="100"/>
    </location>
</feature>
<feature type="transmembrane region" description="Helical" evidence="8">
    <location>
        <begin position="145"/>
        <end position="163"/>
    </location>
</feature>
<evidence type="ECO:0000313" key="9">
    <source>
        <dbReference type="EMBL" id="CDS85031.1"/>
    </source>
</evidence>
<dbReference type="GO" id="GO:0016020">
    <property type="term" value="C:membrane"/>
    <property type="evidence" value="ECO:0007669"/>
    <property type="project" value="InterPro"/>
</dbReference>
<sequence length="193" mass="22907">MFKRLSYKFANILVNNEIVESEDFEIYRYGFETLIYFIVNILVALFIGIIFDRFIHTIIFLSCYCTLRQFTGGYHARNYKECTLTFAVIYLITIFSANNIDINKYKYLLVLLMIISILTIYKLAPLEHRNKPLSESEKKHYRKTVQKILFVIICLIILCKILNIFQQYVIYAIISIYWIAILIYIGMKVNSDQ</sequence>
<dbReference type="GO" id="GO:0006508">
    <property type="term" value="P:proteolysis"/>
    <property type="evidence" value="ECO:0007669"/>
    <property type="project" value="UniProtKB-KW"/>
</dbReference>